<protein>
    <submittedName>
        <fullName evidence="2">Uncharacterized protein</fullName>
    </submittedName>
</protein>
<dbReference type="EMBL" id="VXIT01000010">
    <property type="protein sequence ID" value="KAA6409970.1"/>
    <property type="molecule type" value="Genomic_DNA"/>
</dbReference>
<name>A0A5M8PLT0_9LECA</name>
<evidence type="ECO:0000256" key="1">
    <source>
        <dbReference type="SAM" id="MobiDB-lite"/>
    </source>
</evidence>
<evidence type="ECO:0000313" key="2">
    <source>
        <dbReference type="EMBL" id="KAA6409970.1"/>
    </source>
</evidence>
<proteinExistence type="predicted"/>
<sequence length="158" mass="17045">MTLHFRIYALILLTAVLPCVSTSLKLLIPIHASITVLPQVTLAPESNLNTDRPRLPSGRPALGSSRAMRSGRRGAWAPVGLRGAAAAAPGLPGILGLGGVREMHVHYHGPENRRGRRSQHSEQQGARAPWELGFDGIPTAVPGHDQQKAQYITYPSKR</sequence>
<organism evidence="2 3">
    <name type="scientific">Lasallia pustulata</name>
    <dbReference type="NCBI Taxonomy" id="136370"/>
    <lineage>
        <taxon>Eukaryota</taxon>
        <taxon>Fungi</taxon>
        <taxon>Dikarya</taxon>
        <taxon>Ascomycota</taxon>
        <taxon>Pezizomycotina</taxon>
        <taxon>Lecanoromycetes</taxon>
        <taxon>OSLEUM clade</taxon>
        <taxon>Umbilicariomycetidae</taxon>
        <taxon>Umbilicariales</taxon>
        <taxon>Umbilicariaceae</taxon>
        <taxon>Lasallia</taxon>
    </lineage>
</organism>
<gene>
    <name evidence="2" type="ORF">FRX48_06584</name>
</gene>
<feature type="region of interest" description="Disordered" evidence="1">
    <location>
        <begin position="46"/>
        <end position="69"/>
    </location>
</feature>
<reference evidence="2 3" key="1">
    <citation type="submission" date="2019-09" db="EMBL/GenBank/DDBJ databases">
        <title>The hologenome of the rock-dwelling lichen Lasallia pustulata.</title>
        <authorList>
            <person name="Greshake Tzovaras B."/>
            <person name="Segers F."/>
            <person name="Bicker A."/>
            <person name="Dal Grande F."/>
            <person name="Otte J."/>
            <person name="Hankeln T."/>
            <person name="Schmitt I."/>
            <person name="Ebersberger I."/>
        </authorList>
    </citation>
    <scope>NUCLEOTIDE SEQUENCE [LARGE SCALE GENOMIC DNA]</scope>
    <source>
        <strain evidence="2">A1-1</strain>
    </source>
</reference>
<comment type="caution">
    <text evidence="2">The sequence shown here is derived from an EMBL/GenBank/DDBJ whole genome shotgun (WGS) entry which is preliminary data.</text>
</comment>
<evidence type="ECO:0000313" key="3">
    <source>
        <dbReference type="Proteomes" id="UP000324767"/>
    </source>
</evidence>
<dbReference type="Proteomes" id="UP000324767">
    <property type="component" value="Unassembled WGS sequence"/>
</dbReference>
<feature type="region of interest" description="Disordered" evidence="1">
    <location>
        <begin position="132"/>
        <end position="158"/>
    </location>
</feature>
<dbReference type="AlphaFoldDB" id="A0A5M8PLT0"/>
<accession>A0A5M8PLT0</accession>